<accession>A0A429ZKP3</accession>
<reference evidence="2 3" key="1">
    <citation type="submission" date="2017-05" db="EMBL/GenBank/DDBJ databases">
        <title>Vagococcus spp. assemblies.</title>
        <authorList>
            <person name="Gulvik C.A."/>
        </authorList>
    </citation>
    <scope>NUCLEOTIDE SEQUENCE [LARGE SCALE GENOMIC DNA]</scope>
    <source>
        <strain evidence="2 3">SS1994</strain>
    </source>
</reference>
<evidence type="ECO:0000259" key="1">
    <source>
        <dbReference type="PROSITE" id="PS51819"/>
    </source>
</evidence>
<evidence type="ECO:0000313" key="3">
    <source>
        <dbReference type="Proteomes" id="UP000288490"/>
    </source>
</evidence>
<dbReference type="PROSITE" id="PS51819">
    <property type="entry name" value="VOC"/>
    <property type="match status" value="2"/>
</dbReference>
<organism evidence="2 3">
    <name type="scientific">Vagococcus bubulae</name>
    <dbReference type="NCBI Taxonomy" id="1977868"/>
    <lineage>
        <taxon>Bacteria</taxon>
        <taxon>Bacillati</taxon>
        <taxon>Bacillota</taxon>
        <taxon>Bacilli</taxon>
        <taxon>Lactobacillales</taxon>
        <taxon>Enterococcaceae</taxon>
        <taxon>Vagococcus</taxon>
    </lineage>
</organism>
<sequence length="297" mass="33822">MNIMVNFSLNPNTELTSVAIKVKDFDRMLSFYQQVVGFDLINEENDMAILGIGSQKRKLLGLISTPDGVEGSNTQTGLNHTSFVFPTRDDLARFIKHLMLLNYPIEGESDHGFCESVYISDPENNRLEFSWDKPKDEWPMVDGKIDGVTKELNIQKCLNKVEGEYTSVPGETKVGHVHLSVSNLEKVYKFYAEKLGFKIKDDDFSSTHLLSVNDYHHQLAINESQSNGMSPVIRDTDLGVDHVTFDIPTMEDLLLLKENLETLGCDFYYNKGKRIIGLYDPSGIHLWFIVFKKENKK</sequence>
<evidence type="ECO:0000313" key="2">
    <source>
        <dbReference type="EMBL" id="RST94252.1"/>
    </source>
</evidence>
<dbReference type="PANTHER" id="PTHR43279">
    <property type="entry name" value="CATECHOL-2,3-DIOXYGENASE"/>
    <property type="match status" value="1"/>
</dbReference>
<dbReference type="OrthoDB" id="9792626at2"/>
<dbReference type="Proteomes" id="UP000288490">
    <property type="component" value="Unassembled WGS sequence"/>
</dbReference>
<dbReference type="InterPro" id="IPR029068">
    <property type="entry name" value="Glyas_Bleomycin-R_OHBP_Dase"/>
</dbReference>
<dbReference type="Pfam" id="PF00903">
    <property type="entry name" value="Glyoxalase"/>
    <property type="match status" value="2"/>
</dbReference>
<dbReference type="AlphaFoldDB" id="A0A429ZKP3"/>
<protein>
    <recommendedName>
        <fullName evidence="1">VOC domain-containing protein</fullName>
    </recommendedName>
</protein>
<gene>
    <name evidence="2" type="ORF">CBF36_06345</name>
</gene>
<keyword evidence="3" id="KW-1185">Reference proteome</keyword>
<dbReference type="InterPro" id="IPR004360">
    <property type="entry name" value="Glyas_Fos-R_dOase_dom"/>
</dbReference>
<dbReference type="PANTHER" id="PTHR43279:SF1">
    <property type="entry name" value="CATECHOL-2,3-DIOXYGENASE"/>
    <property type="match status" value="1"/>
</dbReference>
<dbReference type="EMBL" id="NGJT01000009">
    <property type="protein sequence ID" value="RST94252.1"/>
    <property type="molecule type" value="Genomic_DNA"/>
</dbReference>
<name>A0A429ZKP3_9ENTE</name>
<dbReference type="InterPro" id="IPR037523">
    <property type="entry name" value="VOC_core"/>
</dbReference>
<dbReference type="Gene3D" id="3.10.180.10">
    <property type="entry name" value="2,3-Dihydroxybiphenyl 1,2-Dioxygenase, domain 1"/>
    <property type="match status" value="2"/>
</dbReference>
<comment type="caution">
    <text evidence="2">The sequence shown here is derived from an EMBL/GenBank/DDBJ whole genome shotgun (WGS) entry which is preliminary data.</text>
</comment>
<proteinExistence type="predicted"/>
<dbReference type="SUPFAM" id="SSF54593">
    <property type="entry name" value="Glyoxalase/Bleomycin resistance protein/Dihydroxybiphenyl dioxygenase"/>
    <property type="match status" value="2"/>
</dbReference>
<feature type="domain" description="VOC" evidence="1">
    <location>
        <begin position="173"/>
        <end position="297"/>
    </location>
</feature>
<feature type="domain" description="VOC" evidence="1">
    <location>
        <begin position="14"/>
        <end position="132"/>
    </location>
</feature>